<feature type="transmembrane region" description="Helical" evidence="1">
    <location>
        <begin position="7"/>
        <end position="24"/>
    </location>
</feature>
<feature type="transmembrane region" description="Helical" evidence="1">
    <location>
        <begin position="36"/>
        <end position="57"/>
    </location>
</feature>
<dbReference type="EMBL" id="JABMCC010000098">
    <property type="protein sequence ID" value="NUU53455.1"/>
    <property type="molecule type" value="Genomic_DNA"/>
</dbReference>
<evidence type="ECO:0000313" key="2">
    <source>
        <dbReference type="EMBL" id="NUU53455.1"/>
    </source>
</evidence>
<proteinExistence type="predicted"/>
<keyword evidence="3" id="KW-1185">Reference proteome</keyword>
<keyword evidence="1" id="KW-1133">Transmembrane helix</keyword>
<dbReference type="RefSeq" id="WP_175381096.1">
    <property type="nucleotide sequence ID" value="NZ_CBCRYD010000013.1"/>
</dbReference>
<organism evidence="2 3">
    <name type="scientific">Paenibacillus taichungensis</name>
    <dbReference type="NCBI Taxonomy" id="484184"/>
    <lineage>
        <taxon>Bacteria</taxon>
        <taxon>Bacillati</taxon>
        <taxon>Bacillota</taxon>
        <taxon>Bacilli</taxon>
        <taxon>Bacillales</taxon>
        <taxon>Paenibacillaceae</taxon>
        <taxon>Paenibacillus</taxon>
    </lineage>
</organism>
<comment type="caution">
    <text evidence="2">The sequence shown here is derived from an EMBL/GenBank/DDBJ whole genome shotgun (WGS) entry which is preliminary data.</text>
</comment>
<sequence>MKNRNVTGIVAAIIYCVVLYVFLTDAPPGEAPNNPFWVYLLIPLGSIVITSLFDYVIKFDFFRKKKNSRKK</sequence>
<keyword evidence="1" id="KW-0472">Membrane</keyword>
<dbReference type="GeneID" id="97130059"/>
<gene>
    <name evidence="2" type="ORF">HP548_05060</name>
</gene>
<evidence type="ECO:0000256" key="1">
    <source>
        <dbReference type="SAM" id="Phobius"/>
    </source>
</evidence>
<protein>
    <submittedName>
        <fullName evidence="2">Uncharacterized protein</fullName>
    </submittedName>
</protein>
<name>A0ABX2MJ09_9BACL</name>
<accession>A0ABX2MJ09</accession>
<keyword evidence="1" id="KW-0812">Transmembrane</keyword>
<dbReference type="Proteomes" id="UP000577724">
    <property type="component" value="Unassembled WGS sequence"/>
</dbReference>
<reference evidence="2 3" key="1">
    <citation type="submission" date="2020-05" db="EMBL/GenBank/DDBJ databases">
        <title>Genome Sequencing of Type Strains.</title>
        <authorList>
            <person name="Lemaire J.F."/>
            <person name="Inderbitzin P."/>
            <person name="Gregorio O.A."/>
            <person name="Collins S.B."/>
            <person name="Wespe N."/>
            <person name="Knight-Connoni V."/>
        </authorList>
    </citation>
    <scope>NUCLEOTIDE SEQUENCE [LARGE SCALE GENOMIC DNA]</scope>
    <source>
        <strain evidence="2 3">DSM 19942</strain>
    </source>
</reference>
<evidence type="ECO:0000313" key="3">
    <source>
        <dbReference type="Proteomes" id="UP000577724"/>
    </source>
</evidence>